<dbReference type="HAMAP" id="MF_00527">
    <property type="entry name" value="3MGH"/>
    <property type="match status" value="1"/>
</dbReference>
<keyword evidence="3 5" id="KW-0378">Hydrolase</keyword>
<evidence type="ECO:0000256" key="2">
    <source>
        <dbReference type="ARBA" id="ARBA00022763"/>
    </source>
</evidence>
<dbReference type="KEGG" id="jde:Jden_0157"/>
<dbReference type="eggNOG" id="COG2094">
    <property type="taxonomic scope" value="Bacteria"/>
</dbReference>
<dbReference type="Proteomes" id="UP000000628">
    <property type="component" value="Chromosome"/>
</dbReference>
<evidence type="ECO:0000313" key="6">
    <source>
        <dbReference type="EMBL" id="ACV07832.1"/>
    </source>
</evidence>
<dbReference type="HOGENOM" id="CLU_060471_3_0_11"/>
<organism evidence="6 7">
    <name type="scientific">Jonesia denitrificans (strain ATCC 14870 / DSM 20603 / BCRC 15368 / CIP 55.134 / JCM 11481 / NBRC 15587 / NCTC 10816 / Prevot 55134)</name>
    <name type="common">Listeria denitrificans</name>
    <dbReference type="NCBI Taxonomy" id="471856"/>
    <lineage>
        <taxon>Bacteria</taxon>
        <taxon>Bacillati</taxon>
        <taxon>Actinomycetota</taxon>
        <taxon>Actinomycetes</taxon>
        <taxon>Micrococcales</taxon>
        <taxon>Jonesiaceae</taxon>
        <taxon>Jonesia</taxon>
    </lineage>
</organism>
<dbReference type="InterPro" id="IPR036995">
    <property type="entry name" value="MPG_sf"/>
</dbReference>
<keyword evidence="2 5" id="KW-0227">DNA damage</keyword>
<protein>
    <recommendedName>
        <fullName evidence="5">Putative 3-methyladenine DNA glycosylase</fullName>
        <ecNumber evidence="5">3.2.2.-</ecNumber>
    </recommendedName>
</protein>
<keyword evidence="7" id="KW-1185">Reference proteome</keyword>
<dbReference type="STRING" id="471856.Jden_0157"/>
<evidence type="ECO:0000256" key="5">
    <source>
        <dbReference type="HAMAP-Rule" id="MF_00527"/>
    </source>
</evidence>
<dbReference type="EC" id="3.2.2.-" evidence="5"/>
<dbReference type="Gene3D" id="3.10.300.10">
    <property type="entry name" value="Methylpurine-DNA glycosylase (MPG)"/>
    <property type="match status" value="1"/>
</dbReference>
<dbReference type="OrthoDB" id="9794313at2"/>
<dbReference type="EMBL" id="CP001706">
    <property type="protein sequence ID" value="ACV07832.1"/>
    <property type="molecule type" value="Genomic_DNA"/>
</dbReference>
<dbReference type="AlphaFoldDB" id="C7QYI5"/>
<dbReference type="RefSeq" id="WP_012805937.1">
    <property type="nucleotide sequence ID" value="NC_013174.1"/>
</dbReference>
<dbReference type="Pfam" id="PF02245">
    <property type="entry name" value="Pur_DNA_glyco"/>
    <property type="match status" value="1"/>
</dbReference>
<proteinExistence type="inferred from homology"/>
<accession>C7QYI5</accession>
<dbReference type="NCBIfam" id="NF002003">
    <property type="entry name" value="PRK00802.1-3"/>
    <property type="match status" value="1"/>
</dbReference>
<evidence type="ECO:0000256" key="4">
    <source>
        <dbReference type="ARBA" id="ARBA00023204"/>
    </source>
</evidence>
<sequence>MTDVHSSGFFVPPRDFFERPALDVAPLLLGARLTTFLDPGPVTIRITEVEAYHGPGMNTPPDTGSHARMGPTQRNATMFGPPAHLYVYLSYGIHSAANIVCSPQHTASGVLLRAGDIIDGHDIARARRVAARTDRDLARGPGRLAQALGITHPHHDGTDVLAGQVARIAVAVPGGPHAVPSERIGRSPRTGVSGVAGTHMFPWRFYIAGDRSVSPYRPGRSPTP</sequence>
<evidence type="ECO:0000313" key="7">
    <source>
        <dbReference type="Proteomes" id="UP000000628"/>
    </source>
</evidence>
<dbReference type="SUPFAM" id="SSF50486">
    <property type="entry name" value="FMT C-terminal domain-like"/>
    <property type="match status" value="1"/>
</dbReference>
<evidence type="ECO:0000256" key="1">
    <source>
        <dbReference type="ARBA" id="ARBA00009232"/>
    </source>
</evidence>
<comment type="similarity">
    <text evidence="1 5">Belongs to the DNA glycosylase MPG family.</text>
</comment>
<dbReference type="GO" id="GO:0006284">
    <property type="term" value="P:base-excision repair"/>
    <property type="evidence" value="ECO:0007669"/>
    <property type="project" value="InterPro"/>
</dbReference>
<keyword evidence="4 5" id="KW-0234">DNA repair</keyword>
<dbReference type="CDD" id="cd00540">
    <property type="entry name" value="AAG"/>
    <property type="match status" value="1"/>
</dbReference>
<name>C7QYI5_JONDD</name>
<dbReference type="NCBIfam" id="TIGR00567">
    <property type="entry name" value="3mg"/>
    <property type="match status" value="1"/>
</dbReference>
<dbReference type="GO" id="GO:0003677">
    <property type="term" value="F:DNA binding"/>
    <property type="evidence" value="ECO:0007669"/>
    <property type="project" value="InterPro"/>
</dbReference>
<dbReference type="InterPro" id="IPR011034">
    <property type="entry name" value="Formyl_transferase-like_C_sf"/>
</dbReference>
<dbReference type="GO" id="GO:0003905">
    <property type="term" value="F:alkylbase DNA N-glycosylase activity"/>
    <property type="evidence" value="ECO:0007669"/>
    <property type="project" value="InterPro"/>
</dbReference>
<dbReference type="PANTHER" id="PTHR10429:SF0">
    <property type="entry name" value="DNA-3-METHYLADENINE GLYCOSYLASE"/>
    <property type="match status" value="1"/>
</dbReference>
<dbReference type="InterPro" id="IPR003180">
    <property type="entry name" value="MPG"/>
</dbReference>
<evidence type="ECO:0000256" key="3">
    <source>
        <dbReference type="ARBA" id="ARBA00022801"/>
    </source>
</evidence>
<dbReference type="PANTHER" id="PTHR10429">
    <property type="entry name" value="DNA-3-METHYLADENINE GLYCOSYLASE"/>
    <property type="match status" value="1"/>
</dbReference>
<reference evidence="6 7" key="1">
    <citation type="journal article" date="2009" name="Stand. Genomic Sci.">
        <title>Complete genome sequence of Jonesia denitrificans type strain (Prevot 55134).</title>
        <authorList>
            <person name="Pukall R."/>
            <person name="Gehrich-Schroter G."/>
            <person name="Lapidus A."/>
            <person name="Nolan M."/>
            <person name="Glavina Del Rio T."/>
            <person name="Lucas S."/>
            <person name="Chen F."/>
            <person name="Tice H."/>
            <person name="Pitluck S."/>
            <person name="Cheng J.F."/>
            <person name="Copeland A."/>
            <person name="Saunders E."/>
            <person name="Brettin T."/>
            <person name="Detter J.C."/>
            <person name="Bruce D."/>
            <person name="Goodwin L."/>
            <person name="Pati A."/>
            <person name="Ivanova N."/>
            <person name="Mavromatis K."/>
            <person name="Ovchinnikova G."/>
            <person name="Chen A."/>
            <person name="Palaniappan K."/>
            <person name="Land M."/>
            <person name="Hauser L."/>
            <person name="Chang Y.J."/>
            <person name="Jeffries C.D."/>
            <person name="Chain P."/>
            <person name="Goker M."/>
            <person name="Bristow J."/>
            <person name="Eisen J.A."/>
            <person name="Markowitz V."/>
            <person name="Hugenholtz P."/>
            <person name="Kyrpides N.C."/>
            <person name="Klenk H.P."/>
            <person name="Han C."/>
        </authorList>
    </citation>
    <scope>NUCLEOTIDE SEQUENCE [LARGE SCALE GENOMIC DNA]</scope>
    <source>
        <strain evidence="7">ATCC 14870 / DSM 20603 / BCRC 15368 / CIP 55.134 / JCM 11481 / NBRC 15587 / NCTC 10816 / Prevot 55134</strain>
    </source>
</reference>
<gene>
    <name evidence="6" type="ordered locus">Jden_0157</name>
</gene>